<name>A0A6J4TV73_9ACTN</name>
<feature type="compositionally biased region" description="Low complexity" evidence="6">
    <location>
        <begin position="186"/>
        <end position="200"/>
    </location>
</feature>
<keyword evidence="5" id="KW-0804">Transcription</keyword>
<dbReference type="InterPro" id="IPR009042">
    <property type="entry name" value="RNA_pol_sigma70_r1_2"/>
</dbReference>
<dbReference type="Pfam" id="PF04539">
    <property type="entry name" value="Sigma70_r3"/>
    <property type="match status" value="1"/>
</dbReference>
<proteinExistence type="inferred from homology"/>
<keyword evidence="3" id="KW-0731">Sigma factor</keyword>
<dbReference type="AlphaFoldDB" id="A0A6J4TV73"/>
<dbReference type="PRINTS" id="PR00046">
    <property type="entry name" value="SIGMA70FCT"/>
</dbReference>
<dbReference type="PANTHER" id="PTHR30603:SF60">
    <property type="entry name" value="RNA POLYMERASE SIGMA FACTOR RPOD"/>
    <property type="match status" value="1"/>
</dbReference>
<dbReference type="SUPFAM" id="SSF88946">
    <property type="entry name" value="Sigma2 domain of RNA polymerase sigma factors"/>
    <property type="match status" value="1"/>
</dbReference>
<evidence type="ECO:0000256" key="4">
    <source>
        <dbReference type="ARBA" id="ARBA00023125"/>
    </source>
</evidence>
<keyword evidence="4" id="KW-0238">DNA-binding</keyword>
<dbReference type="GO" id="GO:0006352">
    <property type="term" value="P:DNA-templated transcription initiation"/>
    <property type="evidence" value="ECO:0007669"/>
    <property type="project" value="InterPro"/>
</dbReference>
<reference evidence="8" key="1">
    <citation type="submission" date="2020-02" db="EMBL/GenBank/DDBJ databases">
        <authorList>
            <person name="Meier V. D."/>
        </authorList>
    </citation>
    <scope>NUCLEOTIDE SEQUENCE</scope>
    <source>
        <strain evidence="8">AVDCRST_MAG30</strain>
    </source>
</reference>
<dbReference type="NCBIfam" id="TIGR02937">
    <property type="entry name" value="sigma70-ECF"/>
    <property type="match status" value="1"/>
</dbReference>
<dbReference type="GO" id="GO:0016987">
    <property type="term" value="F:sigma factor activity"/>
    <property type="evidence" value="ECO:0007669"/>
    <property type="project" value="UniProtKB-KW"/>
</dbReference>
<sequence>MTQHDDALGELLPRLARTPLLSPAEEIALAKRIERGDLAAKNHMVEANLRLVVHVAKGYPRDEHGLTILDLIQEGTIGLVRAAEKFDWRKGFRFSTYATLWIRQSIGRAIAEKGRTIRLPVHVGQRLRQLERAQRELTTANATDPTAEELAALLEWDVAEVEDLRRSAVRPVSLEQPLGDEGDGELGSLLPSGGPSPEEGALAAAAAGELGAALETLSEAERRVLELRYGLGGADELGAARIGKQLGLSLREVRVVEELALRKLSALPEVRAMAAAA</sequence>
<dbReference type="GO" id="GO:0003677">
    <property type="term" value="F:DNA binding"/>
    <property type="evidence" value="ECO:0007669"/>
    <property type="project" value="UniProtKB-KW"/>
</dbReference>
<evidence type="ECO:0000259" key="7">
    <source>
        <dbReference type="PROSITE" id="PS00715"/>
    </source>
</evidence>
<evidence type="ECO:0000256" key="3">
    <source>
        <dbReference type="ARBA" id="ARBA00023082"/>
    </source>
</evidence>
<dbReference type="Gene3D" id="1.10.601.10">
    <property type="entry name" value="RNA Polymerase Primary Sigma Factor"/>
    <property type="match status" value="1"/>
</dbReference>
<organism evidence="8">
    <name type="scientific">uncultured Solirubrobacteraceae bacterium</name>
    <dbReference type="NCBI Taxonomy" id="1162706"/>
    <lineage>
        <taxon>Bacteria</taxon>
        <taxon>Bacillati</taxon>
        <taxon>Actinomycetota</taxon>
        <taxon>Thermoleophilia</taxon>
        <taxon>Solirubrobacterales</taxon>
        <taxon>Solirubrobacteraceae</taxon>
        <taxon>environmental samples</taxon>
    </lineage>
</organism>
<evidence type="ECO:0000313" key="8">
    <source>
        <dbReference type="EMBL" id="CAA9533307.1"/>
    </source>
</evidence>
<protein>
    <submittedName>
        <fullName evidence="8">RNA polymerase sigma factor RpoD</fullName>
    </submittedName>
</protein>
<dbReference type="InterPro" id="IPR013325">
    <property type="entry name" value="RNA_pol_sigma_r2"/>
</dbReference>
<dbReference type="InterPro" id="IPR014284">
    <property type="entry name" value="RNA_pol_sigma-70_dom"/>
</dbReference>
<dbReference type="InterPro" id="IPR036388">
    <property type="entry name" value="WH-like_DNA-bd_sf"/>
</dbReference>
<dbReference type="SUPFAM" id="SSF88659">
    <property type="entry name" value="Sigma3 and sigma4 domains of RNA polymerase sigma factors"/>
    <property type="match status" value="2"/>
</dbReference>
<keyword evidence="2" id="KW-0805">Transcription regulation</keyword>
<dbReference type="Pfam" id="PF04545">
    <property type="entry name" value="Sigma70_r4"/>
    <property type="match status" value="1"/>
</dbReference>
<accession>A0A6J4TV73</accession>
<feature type="region of interest" description="Disordered" evidence="6">
    <location>
        <begin position="172"/>
        <end position="200"/>
    </location>
</feature>
<dbReference type="Pfam" id="PF04542">
    <property type="entry name" value="Sigma70_r2"/>
    <property type="match status" value="1"/>
</dbReference>
<dbReference type="InterPro" id="IPR050239">
    <property type="entry name" value="Sigma-70_RNA_pol_init_factors"/>
</dbReference>
<evidence type="ECO:0000256" key="6">
    <source>
        <dbReference type="SAM" id="MobiDB-lite"/>
    </source>
</evidence>
<dbReference type="PANTHER" id="PTHR30603">
    <property type="entry name" value="RNA POLYMERASE SIGMA FACTOR RPO"/>
    <property type="match status" value="1"/>
</dbReference>
<dbReference type="InterPro" id="IPR000943">
    <property type="entry name" value="RNA_pol_sigma70"/>
</dbReference>
<dbReference type="InterPro" id="IPR007624">
    <property type="entry name" value="RNA_pol_sigma70_r3"/>
</dbReference>
<dbReference type="InterPro" id="IPR007630">
    <property type="entry name" value="RNA_pol_sigma70_r4"/>
</dbReference>
<dbReference type="InterPro" id="IPR007627">
    <property type="entry name" value="RNA_pol_sigma70_r2"/>
</dbReference>
<dbReference type="Pfam" id="PF00140">
    <property type="entry name" value="Sigma70_r1_2"/>
    <property type="match status" value="1"/>
</dbReference>
<comment type="similarity">
    <text evidence="1">Belongs to the sigma-70 factor family.</text>
</comment>
<evidence type="ECO:0000256" key="2">
    <source>
        <dbReference type="ARBA" id="ARBA00023015"/>
    </source>
</evidence>
<gene>
    <name evidence="8" type="ORF">AVDCRST_MAG30-3983</name>
</gene>
<feature type="domain" description="RNA polymerase sigma-70" evidence="7">
    <location>
        <begin position="70"/>
        <end position="83"/>
    </location>
</feature>
<evidence type="ECO:0000256" key="1">
    <source>
        <dbReference type="ARBA" id="ARBA00007788"/>
    </source>
</evidence>
<evidence type="ECO:0000256" key="5">
    <source>
        <dbReference type="ARBA" id="ARBA00023163"/>
    </source>
</evidence>
<dbReference type="PROSITE" id="PS00715">
    <property type="entry name" value="SIGMA70_1"/>
    <property type="match status" value="1"/>
</dbReference>
<dbReference type="EMBL" id="CADCVS010000524">
    <property type="protein sequence ID" value="CAA9533307.1"/>
    <property type="molecule type" value="Genomic_DNA"/>
</dbReference>
<dbReference type="Gene3D" id="1.10.10.10">
    <property type="entry name" value="Winged helix-like DNA-binding domain superfamily/Winged helix DNA-binding domain"/>
    <property type="match status" value="2"/>
</dbReference>
<dbReference type="InterPro" id="IPR013324">
    <property type="entry name" value="RNA_pol_sigma_r3/r4-like"/>
</dbReference>